<dbReference type="InterPro" id="IPR051120">
    <property type="entry name" value="ABC_AA/LPS_Transport"/>
</dbReference>
<dbReference type="Proteomes" id="UP000070617">
    <property type="component" value="Unassembled WGS sequence"/>
</dbReference>
<dbReference type="GO" id="GO:1903806">
    <property type="term" value="P:L-isoleucine import across plasma membrane"/>
    <property type="evidence" value="ECO:0007669"/>
    <property type="project" value="TreeGrafter"/>
</dbReference>
<keyword evidence="2" id="KW-0547">Nucleotide-binding</keyword>
<dbReference type="PANTHER" id="PTHR45772:SF7">
    <property type="entry name" value="AMINO ACID ABC TRANSPORTER ATP-BINDING PROTEIN"/>
    <property type="match status" value="1"/>
</dbReference>
<dbReference type="GO" id="GO:0016887">
    <property type="term" value="F:ATP hydrolysis activity"/>
    <property type="evidence" value="ECO:0007669"/>
    <property type="project" value="InterPro"/>
</dbReference>
<dbReference type="EMBL" id="LRPX01000038">
    <property type="protein sequence ID" value="KXA14806.1"/>
    <property type="molecule type" value="Genomic_DNA"/>
</dbReference>
<dbReference type="PANTHER" id="PTHR45772">
    <property type="entry name" value="CONSERVED COMPONENT OF ABC TRANSPORTER FOR NATURAL AMINO ACIDS-RELATED"/>
    <property type="match status" value="1"/>
</dbReference>
<gene>
    <name evidence="5" type="ORF">HMPREF3206_00901</name>
</gene>
<proteinExistence type="predicted"/>
<reference evidence="6" key="1">
    <citation type="submission" date="2016-01" db="EMBL/GenBank/DDBJ databases">
        <authorList>
            <person name="Mitreva M."/>
            <person name="Pepin K.H."/>
            <person name="Mihindukulasuriya K.A."/>
            <person name="Fulton R."/>
            <person name="Fronick C."/>
            <person name="O'Laughlin M."/>
            <person name="Miner T."/>
            <person name="Herter B."/>
            <person name="Rosa B.A."/>
            <person name="Cordes M."/>
            <person name="Tomlinson C."/>
            <person name="Wollam A."/>
            <person name="Palsikar V.B."/>
            <person name="Mardis E.R."/>
            <person name="Wilson R.K."/>
        </authorList>
    </citation>
    <scope>NUCLEOTIDE SEQUENCE [LARGE SCALE GENOMIC DNA]</scope>
    <source>
        <strain evidence="6">CMW8396</strain>
    </source>
</reference>
<dbReference type="GO" id="GO:0005524">
    <property type="term" value="F:ATP binding"/>
    <property type="evidence" value="ECO:0007669"/>
    <property type="project" value="UniProtKB-KW"/>
</dbReference>
<evidence type="ECO:0000259" key="4">
    <source>
        <dbReference type="PROSITE" id="PS50893"/>
    </source>
</evidence>
<dbReference type="GO" id="GO:1903805">
    <property type="term" value="P:L-valine import across plasma membrane"/>
    <property type="evidence" value="ECO:0007669"/>
    <property type="project" value="TreeGrafter"/>
</dbReference>
<evidence type="ECO:0000313" key="6">
    <source>
        <dbReference type="Proteomes" id="UP000070617"/>
    </source>
</evidence>
<dbReference type="RefSeq" id="WP_010680850.1">
    <property type="nucleotide sequence ID" value="NZ_KQ956533.1"/>
</dbReference>
<dbReference type="GO" id="GO:0015808">
    <property type="term" value="P:L-alanine transport"/>
    <property type="evidence" value="ECO:0007669"/>
    <property type="project" value="TreeGrafter"/>
</dbReference>
<evidence type="ECO:0000256" key="1">
    <source>
        <dbReference type="ARBA" id="ARBA00022448"/>
    </source>
</evidence>
<accession>A0A133NET1</accession>
<comment type="caution">
    <text evidence="5">The sequence shown here is derived from an EMBL/GenBank/DDBJ whole genome shotgun (WGS) entry which is preliminary data.</text>
</comment>
<dbReference type="Pfam" id="PF12399">
    <property type="entry name" value="BCA_ABC_TP_C"/>
    <property type="match status" value="1"/>
</dbReference>
<name>A0A133NET1_9FUSO</name>
<feature type="domain" description="ABC transporter" evidence="4">
    <location>
        <begin position="10"/>
        <end position="258"/>
    </location>
</feature>
<dbReference type="InterPro" id="IPR003593">
    <property type="entry name" value="AAA+_ATPase"/>
</dbReference>
<evidence type="ECO:0000256" key="2">
    <source>
        <dbReference type="ARBA" id="ARBA00022741"/>
    </source>
</evidence>
<dbReference type="FunFam" id="3.40.50.300:FF:000421">
    <property type="entry name" value="Branched-chain amino acid ABC transporter ATP-binding protein"/>
    <property type="match status" value="1"/>
</dbReference>
<dbReference type="PROSITE" id="PS50893">
    <property type="entry name" value="ABC_TRANSPORTER_2"/>
    <property type="match status" value="1"/>
</dbReference>
<organism evidence="5 6">
    <name type="scientific">Fusobacterium equinum</name>
    <dbReference type="NCBI Taxonomy" id="134605"/>
    <lineage>
        <taxon>Bacteria</taxon>
        <taxon>Fusobacteriati</taxon>
        <taxon>Fusobacteriota</taxon>
        <taxon>Fusobacteriia</taxon>
        <taxon>Fusobacteriales</taxon>
        <taxon>Fusobacteriaceae</taxon>
        <taxon>Fusobacterium</taxon>
    </lineage>
</organism>
<evidence type="ECO:0000313" key="5">
    <source>
        <dbReference type="EMBL" id="KXA14806.1"/>
    </source>
</evidence>
<dbReference type="InterPro" id="IPR032823">
    <property type="entry name" value="BCA_ABC_TP_C"/>
</dbReference>
<dbReference type="AlphaFoldDB" id="A0A133NET1"/>
<dbReference type="GO" id="GO:0015188">
    <property type="term" value="F:L-isoleucine transmembrane transporter activity"/>
    <property type="evidence" value="ECO:0007669"/>
    <property type="project" value="TreeGrafter"/>
</dbReference>
<dbReference type="SUPFAM" id="SSF52540">
    <property type="entry name" value="P-loop containing nucleoside triphosphate hydrolases"/>
    <property type="match status" value="1"/>
</dbReference>
<keyword evidence="6" id="KW-1185">Reference proteome</keyword>
<sequence>METINKNAILSAHNISIQFGALKAVSDFNLEIYPGDLVGLIGPNGAGKTTVFNVLTGVYPASSGEYHFNGNLIKNSSTSKLVTQGLARTFQNIRLFKYLSVLDNVMVAHNFSMKYGIFSGMLRLPSCWKEEKEIRKKSMNLLKIFHLDKFANQAAGNLPYGEQRKLEIARAMATNPKLLLLDEPAAGMNPTETEELMKTIKFIRDTFGIAILLIEHDMKLVLGICEKLVVLDHGTIIASGNPQEVINNPQVVTAYLGQDNTEEEE</sequence>
<dbReference type="GO" id="GO:0005304">
    <property type="term" value="F:L-valine transmembrane transporter activity"/>
    <property type="evidence" value="ECO:0007669"/>
    <property type="project" value="TreeGrafter"/>
</dbReference>
<dbReference type="InterPro" id="IPR027417">
    <property type="entry name" value="P-loop_NTPase"/>
</dbReference>
<dbReference type="Pfam" id="PF00005">
    <property type="entry name" value="ABC_tran"/>
    <property type="match status" value="1"/>
</dbReference>
<dbReference type="InterPro" id="IPR003439">
    <property type="entry name" value="ABC_transporter-like_ATP-bd"/>
</dbReference>
<protein>
    <submittedName>
        <fullName evidence="5">ABC transporter, ATP-binding protein</fullName>
    </submittedName>
</protein>
<keyword evidence="1" id="KW-0813">Transport</keyword>
<dbReference type="GO" id="GO:0042941">
    <property type="term" value="P:D-alanine transmembrane transport"/>
    <property type="evidence" value="ECO:0007669"/>
    <property type="project" value="TreeGrafter"/>
</dbReference>
<dbReference type="GO" id="GO:0005886">
    <property type="term" value="C:plasma membrane"/>
    <property type="evidence" value="ECO:0007669"/>
    <property type="project" value="TreeGrafter"/>
</dbReference>
<dbReference type="SMART" id="SM00382">
    <property type="entry name" value="AAA"/>
    <property type="match status" value="1"/>
</dbReference>
<dbReference type="Gene3D" id="3.40.50.300">
    <property type="entry name" value="P-loop containing nucleotide triphosphate hydrolases"/>
    <property type="match status" value="1"/>
</dbReference>
<dbReference type="PATRIC" id="fig|134605.3.peg.898"/>
<evidence type="ECO:0000256" key="3">
    <source>
        <dbReference type="ARBA" id="ARBA00022840"/>
    </source>
</evidence>
<keyword evidence="3 5" id="KW-0067">ATP-binding</keyword>
<dbReference type="STRING" id="134605.HMPREF3206_00901"/>
<dbReference type="GO" id="GO:0015192">
    <property type="term" value="F:L-phenylalanine transmembrane transporter activity"/>
    <property type="evidence" value="ECO:0007669"/>
    <property type="project" value="TreeGrafter"/>
</dbReference>
<dbReference type="CDD" id="cd03219">
    <property type="entry name" value="ABC_Mj1267_LivG_branched"/>
    <property type="match status" value="1"/>
</dbReference>